<dbReference type="PROSITE" id="PS00638">
    <property type="entry name" value="PII_GLNB_CTER"/>
    <property type="match status" value="1"/>
</dbReference>
<dbReference type="Proteomes" id="UP000679220">
    <property type="component" value="Unassembled WGS sequence"/>
</dbReference>
<dbReference type="Gene3D" id="3.30.70.120">
    <property type="match status" value="1"/>
</dbReference>
<name>A0A941IY41_9BACT</name>
<dbReference type="EMBL" id="JAGTAR010000020">
    <property type="protein sequence ID" value="MBR8536610.1"/>
    <property type="molecule type" value="Genomic_DNA"/>
</dbReference>
<dbReference type="Pfam" id="PF00543">
    <property type="entry name" value="P-II"/>
    <property type="match status" value="1"/>
</dbReference>
<dbReference type="InterPro" id="IPR002187">
    <property type="entry name" value="N-reg_PII"/>
</dbReference>
<proteinExistence type="inferred from homology"/>
<comment type="caution">
    <text evidence="3">The sequence shown here is derived from an EMBL/GenBank/DDBJ whole genome shotgun (WGS) entry which is preliminary data.</text>
</comment>
<evidence type="ECO:0000256" key="2">
    <source>
        <dbReference type="RuleBase" id="RU003936"/>
    </source>
</evidence>
<sequence length="114" mass="12973">MKKIEAIIRLTRFEAVKKALEEQDITFFSYWDVRGTGVAREGHLYRGTVYDTSIIERRLLSIIVRDENMDKTVAAIINAAKTGEIGDGRIFVTDIADTFRIRTGESGPETLYEK</sequence>
<dbReference type="PRINTS" id="PR00340">
    <property type="entry name" value="PIIGLNB"/>
</dbReference>
<evidence type="ECO:0000313" key="4">
    <source>
        <dbReference type="Proteomes" id="UP000679220"/>
    </source>
</evidence>
<dbReference type="GO" id="GO:0030234">
    <property type="term" value="F:enzyme regulator activity"/>
    <property type="evidence" value="ECO:0007669"/>
    <property type="project" value="InterPro"/>
</dbReference>
<evidence type="ECO:0000313" key="3">
    <source>
        <dbReference type="EMBL" id="MBR8536610.1"/>
    </source>
</evidence>
<dbReference type="SUPFAM" id="SSF54913">
    <property type="entry name" value="GlnB-like"/>
    <property type="match status" value="1"/>
</dbReference>
<evidence type="ECO:0000256" key="1">
    <source>
        <dbReference type="PIRSR" id="PIRSR602187-50"/>
    </source>
</evidence>
<dbReference type="PROSITE" id="PS51343">
    <property type="entry name" value="PII_GLNB_DOM"/>
    <property type="match status" value="1"/>
</dbReference>
<feature type="modified residue" description="O-UMP-tyrosine" evidence="1">
    <location>
        <position position="50"/>
    </location>
</feature>
<organism evidence="3 4">
    <name type="scientific">Carboxylicivirga sediminis</name>
    <dbReference type="NCBI Taxonomy" id="2006564"/>
    <lineage>
        <taxon>Bacteria</taxon>
        <taxon>Pseudomonadati</taxon>
        <taxon>Bacteroidota</taxon>
        <taxon>Bacteroidia</taxon>
        <taxon>Marinilabiliales</taxon>
        <taxon>Marinilabiliaceae</taxon>
        <taxon>Carboxylicivirga</taxon>
    </lineage>
</organism>
<reference evidence="3" key="2">
    <citation type="submission" date="2021-04" db="EMBL/GenBank/DDBJ databases">
        <authorList>
            <person name="Zhang T."/>
            <person name="Zhang Y."/>
            <person name="Lu D."/>
            <person name="Zuo D."/>
            <person name="Du Z."/>
        </authorList>
    </citation>
    <scope>NUCLEOTIDE SEQUENCE</scope>
    <source>
        <strain evidence="3">JR1</strain>
    </source>
</reference>
<dbReference type="InterPro" id="IPR017918">
    <property type="entry name" value="N-reg_PII_CS"/>
</dbReference>
<gene>
    <name evidence="3" type="ORF">KDU71_13630</name>
</gene>
<dbReference type="GO" id="GO:0006808">
    <property type="term" value="P:regulation of nitrogen utilization"/>
    <property type="evidence" value="ECO:0007669"/>
    <property type="project" value="InterPro"/>
</dbReference>
<dbReference type="PANTHER" id="PTHR30115">
    <property type="entry name" value="NITROGEN REGULATORY PROTEIN P-II"/>
    <property type="match status" value="1"/>
</dbReference>
<dbReference type="PANTHER" id="PTHR30115:SF11">
    <property type="entry name" value="NITROGEN REGULATORY PROTEIN P-II HOMOLOG"/>
    <property type="match status" value="1"/>
</dbReference>
<dbReference type="InterPro" id="IPR011322">
    <property type="entry name" value="N-reg_PII-like_a/b"/>
</dbReference>
<dbReference type="SMART" id="SM00938">
    <property type="entry name" value="P-II"/>
    <property type="match status" value="1"/>
</dbReference>
<dbReference type="GO" id="GO:0005524">
    <property type="term" value="F:ATP binding"/>
    <property type="evidence" value="ECO:0007669"/>
    <property type="project" value="TreeGrafter"/>
</dbReference>
<reference evidence="3" key="1">
    <citation type="journal article" date="2018" name="Int. J. Syst. Evol. Microbiol.">
        <title>Carboxylicivirga sediminis sp. nov., isolated from coastal sediment.</title>
        <authorList>
            <person name="Wang F.Q."/>
            <person name="Ren L.H."/>
            <person name="Zou R.J."/>
            <person name="Sun Y.Z."/>
            <person name="Liu X.J."/>
            <person name="Jiang F."/>
            <person name="Liu L.J."/>
        </authorList>
    </citation>
    <scope>NUCLEOTIDE SEQUENCE</scope>
    <source>
        <strain evidence="3">JR1</strain>
    </source>
</reference>
<dbReference type="GO" id="GO:0005829">
    <property type="term" value="C:cytosol"/>
    <property type="evidence" value="ECO:0007669"/>
    <property type="project" value="TreeGrafter"/>
</dbReference>
<keyword evidence="4" id="KW-1185">Reference proteome</keyword>
<dbReference type="AlphaFoldDB" id="A0A941IY41"/>
<protein>
    <submittedName>
        <fullName evidence="3">P-II family nitrogen regulator</fullName>
    </submittedName>
</protein>
<dbReference type="RefSeq" id="WP_212191638.1">
    <property type="nucleotide sequence ID" value="NZ_JAGTAR010000020.1"/>
</dbReference>
<comment type="similarity">
    <text evidence="2">Belongs to the P(II) protein family.</text>
</comment>
<accession>A0A941IY41</accession>
<dbReference type="InterPro" id="IPR015867">
    <property type="entry name" value="N-reg_PII/ATP_PRibTrfase_C"/>
</dbReference>
<keyword evidence="1" id="KW-0597">Phosphoprotein</keyword>